<dbReference type="InterPro" id="IPR018745">
    <property type="entry name" value="MpsC"/>
</dbReference>
<protein>
    <recommendedName>
        <fullName evidence="1">Na+-translocating membrane potential-generating system MpsC domain-containing protein</fullName>
    </recommendedName>
</protein>
<organism evidence="2 3">
    <name type="scientific">Halobacteroides halobius (strain ATCC 35273 / DSM 5150 / MD-1)</name>
    <dbReference type="NCBI Taxonomy" id="748449"/>
    <lineage>
        <taxon>Bacteria</taxon>
        <taxon>Bacillati</taxon>
        <taxon>Bacillota</taxon>
        <taxon>Clostridia</taxon>
        <taxon>Halanaerobiales</taxon>
        <taxon>Halobacteroidaceae</taxon>
        <taxon>Halobacteroides</taxon>
    </lineage>
</organism>
<dbReference type="STRING" id="748449.Halha_0866"/>
<name>L0K6G3_HALHC</name>
<keyword evidence="3" id="KW-1185">Reference proteome</keyword>
<dbReference type="Pfam" id="PF10057">
    <property type="entry name" value="MpsC"/>
    <property type="match status" value="1"/>
</dbReference>
<evidence type="ECO:0000259" key="1">
    <source>
        <dbReference type="Pfam" id="PF10057"/>
    </source>
</evidence>
<evidence type="ECO:0000313" key="3">
    <source>
        <dbReference type="Proteomes" id="UP000010880"/>
    </source>
</evidence>
<dbReference type="Proteomes" id="UP000010880">
    <property type="component" value="Chromosome"/>
</dbReference>
<dbReference type="PATRIC" id="fig|748449.3.peg.825"/>
<sequence length="120" mass="13484">MTKGQIEAEISNALTQWEKEFLGRGSVMVKTDILRDTIIVVLKGILTPAEHKLSETKEGLLSVKKIRANLVEAGREQLGEIIKEKTSEEVVMFHTDISTQTGERIMVFRLSSDLEKKLNS</sequence>
<dbReference type="OrthoDB" id="5422931at2"/>
<dbReference type="KEGG" id="hhl:Halha_0866"/>
<gene>
    <name evidence="2" type="ordered locus">Halha_0866</name>
</gene>
<feature type="domain" description="Na+-translocating membrane potential-generating system MpsC" evidence="1">
    <location>
        <begin position="2"/>
        <end position="111"/>
    </location>
</feature>
<dbReference type="HOGENOM" id="CLU_136657_1_1_9"/>
<accession>L0K6G3</accession>
<dbReference type="EMBL" id="CP003359">
    <property type="protein sequence ID" value="AGB40832.1"/>
    <property type="molecule type" value="Genomic_DNA"/>
</dbReference>
<dbReference type="eggNOG" id="COG5609">
    <property type="taxonomic scope" value="Bacteria"/>
</dbReference>
<dbReference type="RefSeq" id="WP_015326557.1">
    <property type="nucleotide sequence ID" value="NC_019978.1"/>
</dbReference>
<reference evidence="3" key="1">
    <citation type="submission" date="2012-02" db="EMBL/GenBank/DDBJ databases">
        <title>The complete genome of Halobacteroides halobius DSM 5150.</title>
        <authorList>
            <person name="Lucas S."/>
            <person name="Copeland A."/>
            <person name="Lapidus A."/>
            <person name="Glavina del Rio T."/>
            <person name="Dalin E."/>
            <person name="Tice H."/>
            <person name="Bruce D."/>
            <person name="Goodwin L."/>
            <person name="Pitluck S."/>
            <person name="Peters L."/>
            <person name="Mikhailova N."/>
            <person name="Gu W."/>
            <person name="Kyrpides N."/>
            <person name="Mavromatis K."/>
            <person name="Ivanova N."/>
            <person name="Brettin T."/>
            <person name="Detter J.C."/>
            <person name="Han C."/>
            <person name="Larimer F."/>
            <person name="Land M."/>
            <person name="Hauser L."/>
            <person name="Markowitz V."/>
            <person name="Cheng J.-F."/>
            <person name="Hugenholtz P."/>
            <person name="Woyke T."/>
            <person name="Wu D."/>
            <person name="Tindall B."/>
            <person name="Pomrenke H."/>
            <person name="Brambilla E."/>
            <person name="Klenk H.-P."/>
            <person name="Eisen J.A."/>
        </authorList>
    </citation>
    <scope>NUCLEOTIDE SEQUENCE [LARGE SCALE GENOMIC DNA]</scope>
    <source>
        <strain evidence="3">ATCC 35273 / DSM 5150 / MD-1</strain>
    </source>
</reference>
<proteinExistence type="predicted"/>
<evidence type="ECO:0000313" key="2">
    <source>
        <dbReference type="EMBL" id="AGB40832.1"/>
    </source>
</evidence>
<dbReference type="AlphaFoldDB" id="L0K6G3"/>